<dbReference type="GO" id="GO:0005576">
    <property type="term" value="C:extracellular region"/>
    <property type="evidence" value="ECO:0007669"/>
    <property type="project" value="UniProtKB-SubCell"/>
</dbReference>
<dbReference type="GO" id="GO:0006516">
    <property type="term" value="P:glycoprotein catabolic process"/>
    <property type="evidence" value="ECO:0007669"/>
    <property type="project" value="TreeGrafter"/>
</dbReference>
<keyword evidence="11" id="KW-1133">Transmembrane helix</keyword>
<evidence type="ECO:0000259" key="12">
    <source>
        <dbReference type="PROSITE" id="PS50969"/>
    </source>
</evidence>
<accession>A0A409XW33</accession>
<dbReference type="InterPro" id="IPR011701">
    <property type="entry name" value="MFS"/>
</dbReference>
<dbReference type="InterPro" id="IPR023214">
    <property type="entry name" value="HAD_sf"/>
</dbReference>
<comment type="pathway">
    <text evidence="3">Glycan metabolism; N-glycan degradation.</text>
</comment>
<evidence type="ECO:0000313" key="14">
    <source>
        <dbReference type="Proteomes" id="UP000283269"/>
    </source>
</evidence>
<evidence type="ECO:0000256" key="8">
    <source>
        <dbReference type="ARBA" id="ARBA00041069"/>
    </source>
</evidence>
<dbReference type="InterPro" id="IPR050887">
    <property type="entry name" value="Beta-mannosidase_GH2"/>
</dbReference>
<evidence type="ECO:0000256" key="5">
    <source>
        <dbReference type="ARBA" id="ARBA00022801"/>
    </source>
</evidence>
<dbReference type="Pfam" id="PF22666">
    <property type="entry name" value="Glyco_hydro_2_N2"/>
    <property type="match status" value="1"/>
</dbReference>
<evidence type="ECO:0000256" key="4">
    <source>
        <dbReference type="ARBA" id="ARBA00012754"/>
    </source>
</evidence>
<dbReference type="GO" id="GO:0016791">
    <property type="term" value="F:phosphatase activity"/>
    <property type="evidence" value="ECO:0007669"/>
    <property type="project" value="InterPro"/>
</dbReference>
<dbReference type="SUPFAM" id="SSF56784">
    <property type="entry name" value="HAD-like"/>
    <property type="match status" value="1"/>
</dbReference>
<dbReference type="NCBIfam" id="TIGR02251">
    <property type="entry name" value="HIF-SF_euk"/>
    <property type="match status" value="1"/>
</dbReference>
<feature type="transmembrane region" description="Helical" evidence="11">
    <location>
        <begin position="745"/>
        <end position="762"/>
    </location>
</feature>
<evidence type="ECO:0000256" key="2">
    <source>
        <dbReference type="ARBA" id="ARBA00004141"/>
    </source>
</evidence>
<evidence type="ECO:0000256" key="6">
    <source>
        <dbReference type="ARBA" id="ARBA00023295"/>
    </source>
</evidence>
<feature type="compositionally biased region" description="Low complexity" evidence="10">
    <location>
        <begin position="320"/>
        <end position="329"/>
    </location>
</feature>
<feature type="transmembrane region" description="Helical" evidence="11">
    <location>
        <begin position="118"/>
        <end position="138"/>
    </location>
</feature>
<keyword evidence="6" id="KW-0326">Glycosidase</keyword>
<evidence type="ECO:0000256" key="10">
    <source>
        <dbReference type="SAM" id="MobiDB-lite"/>
    </source>
</evidence>
<dbReference type="Proteomes" id="UP000283269">
    <property type="component" value="Unassembled WGS sequence"/>
</dbReference>
<comment type="catalytic activity">
    <reaction evidence="1">
        <text>Hydrolysis of terminal, non-reducing beta-D-mannose residues in beta-D-mannosides.</text>
        <dbReference type="EC" id="3.2.1.25"/>
    </reaction>
</comment>
<keyword evidence="5" id="KW-0378">Hydrolase</keyword>
<evidence type="ECO:0000256" key="3">
    <source>
        <dbReference type="ARBA" id="ARBA00004740"/>
    </source>
</evidence>
<dbReference type="SUPFAM" id="SSF103473">
    <property type="entry name" value="MFS general substrate transporter"/>
    <property type="match status" value="2"/>
</dbReference>
<dbReference type="GO" id="GO:0005975">
    <property type="term" value="P:carbohydrate metabolic process"/>
    <property type="evidence" value="ECO:0007669"/>
    <property type="project" value="InterPro"/>
</dbReference>
<feature type="transmembrane region" description="Helical" evidence="11">
    <location>
        <begin position="768"/>
        <end position="787"/>
    </location>
</feature>
<dbReference type="SUPFAM" id="SSF49785">
    <property type="entry name" value="Galactose-binding domain-like"/>
    <property type="match status" value="1"/>
</dbReference>
<proteinExistence type="inferred from homology"/>
<dbReference type="InterPro" id="IPR036156">
    <property type="entry name" value="Beta-gal/glucu_dom_sf"/>
</dbReference>
<feature type="domain" description="FCP1 homology" evidence="12">
    <location>
        <begin position="445"/>
        <end position="626"/>
    </location>
</feature>
<evidence type="ECO:0000256" key="11">
    <source>
        <dbReference type="SAM" id="Phobius"/>
    </source>
</evidence>
<feature type="transmembrane region" description="Helical" evidence="11">
    <location>
        <begin position="833"/>
        <end position="855"/>
    </location>
</feature>
<feature type="transmembrane region" description="Helical" evidence="11">
    <location>
        <begin position="721"/>
        <end position="740"/>
    </location>
</feature>
<feature type="transmembrane region" description="Helical" evidence="11">
    <location>
        <begin position="86"/>
        <end position="106"/>
    </location>
</feature>
<keyword evidence="11" id="KW-0472">Membrane</keyword>
<comment type="caution">
    <text evidence="13">The sequence shown here is derived from an EMBL/GenBank/DDBJ whole genome shotgun (WGS) entry which is preliminary data.</text>
</comment>
<dbReference type="GO" id="GO:0016020">
    <property type="term" value="C:membrane"/>
    <property type="evidence" value="ECO:0007669"/>
    <property type="project" value="UniProtKB-SubCell"/>
</dbReference>
<dbReference type="Gene3D" id="2.60.40.10">
    <property type="entry name" value="Immunoglobulins"/>
    <property type="match status" value="2"/>
</dbReference>
<comment type="subcellular location">
    <subcellularLocation>
        <location evidence="2">Membrane</location>
        <topology evidence="2">Multi-pass membrane protein</topology>
    </subcellularLocation>
</comment>
<feature type="region of interest" description="Disordered" evidence="10">
    <location>
        <begin position="306"/>
        <end position="338"/>
    </location>
</feature>
<feature type="transmembrane region" description="Helical" evidence="11">
    <location>
        <begin position="914"/>
        <end position="934"/>
    </location>
</feature>
<keyword evidence="11" id="KW-0812">Transmembrane</keyword>
<feature type="transmembrane region" description="Helical" evidence="11">
    <location>
        <begin position="150"/>
        <end position="170"/>
    </location>
</feature>
<feature type="transmembrane region" description="Helical" evidence="11">
    <location>
        <begin position="979"/>
        <end position="998"/>
    </location>
</feature>
<sequence>MSGVLGKLGHAAWRWLFFIEGAITIAVAVLALFILPDFPATTKWLTDEERALAMRRMEEQGGATREEDAQTGAVAGLWMALTDWKVWWMSLILTSWVVSLSFNAYFPTLSATMGFNRNVTLLLCAPPFAFTAIVAFALSRHSDKTNQRFYHCVASLGVGLLGFVIAISTMNTAARYISLFLMAQSYAGFIVFYAWISNSFPKPAAKRAVALAMINAISQLGNVAGSWICVAEAMGTHVPQFVRNLHSDLGTCCDHVLDIPMASDTGYVARQFDVLASPTTTEKTVDDKPRLPRVSTWSTKSFLFPPPSVPTRITPKRSHSSPSFRQQPQQPLPPDAAMAPSCKPHIDSVIDRIFFIRVFLLVWDHLKSAWSSIVRILQDKQPVLLLQDAKPIHALKDKTEEVAVTIAGSVPSSLSPTPLPLSISVLENVSVSRAATPPIPPRKTPFHMPKTLVLDLDETLIHSTSRPIPFEASSNGSGILSLGSFGRSNKGAGHMVEVVLGGRSTIYHVYKRPFVDFFLRTVSSWYTLVIFTASMQEYADPVIDWLDAGRGILEHRFFRDSCTQLPNGSYTKDLSLIEADLSRVCLVDNSPISYTVNEANGIPIEGWTHDPSDEALLDLLPVLDSLRFTSDVRRVLGLSCTLMARNHGSHDAEDQQPLLESPLNLVQGEDEGVVSEQFDNATIFEERKKLEKLLLRKLDRRMSILVLIYILNCTLEYVPKLLWSTVQIFAVVYGCLGGFVGRHRWVLLFYTIRCLLIWYPYFGALCTRFLLGFVEAAFFPGALFLLSKWYKRNELSQRTAFLACGILLSNAFGSLIASGILNVMQGVLGFSAWRWLFFVEGTLTIFVAIWAMFVLPDFPENSSNWLTPAEKALALKRMVEDSGHIDYTSLEAATSNKLLGRWPGLYLAVTDWKVWWLSVALFFMVLSLSFGVYFPTLAATLGHGPTISLLLCVPPWLFATGASLYLAKHSDQVGERSKHIASSLMIGILGFVLAMSTMNGLVRYISLFLMAQSYGGFICFLAWASGSVAHPPAKRAVALALINCISQLGNVVGSALPKSCNPIMTILSKSRAITDWTFTQVGGGEGTKDGEWLEVSSFPTTVHVELLKLKKIPDPFIGLHEWDVQWVGEAEWAFKTNLNVTEEDLVNANADLVFEGLDTFATVKLNGEVILQTENQFISYRVPVKSKLKQGSNELVLHFESAFLRGRDIEKAHEKLALWNGDSSRLHVRKAQYNYGWDWGPILMTVGPWKPIILETYQTRITDLDVRSEVSETLNVKLSATFTFSEKIPGFASFVLKNPDGTVEASSNKIPVGAGRAKVDFEWNAGQLQLWYPVGYGAQPLYTVEVELTDLNGYPLDSKREKIAFRRALVVQDKLVDQEGLTFLFEINNIRIFCGGSNWIPADSFLTTMTADRYRAWLQLLVDGNQNMIRVWGGGIYEYDDFYSICDELGILVWQDFMFGCGQYPAYDSFLESVREEAIQNVKRLRHHPSLVIFAGNNEDYQIAESLNLELDYSDEHSDFRKTNFPARYIYERVLPSVVEKYSSIHYHRASPYSGQGKPTTDKTLGDLHQWNVWHGSQEPWHNWDILAGRFVSEFGMQGYPDIRTVDYWLGENKAERFPQTNNNHNKADGFERRLELYLMENFKHAFDMESYVYYTQIMQAETLASAYRLWRRNWGGRGKEYTAGALVWQINDCWPVTSWAIVDYFLRPKPAYFTVARELRPFTVGMTRKDKQTFANDRSAADFTIETVLEIWGTNSTLSDKKVTLEVTSFDLKSDWTDKWDKQVVLAANASTELFKGKIPGQPERNKKSDVPKVIIVSARLLDGDTVLGRYSNWPEPFKYIHFPAVQDLGLKAVVGDDGETVVLSTNKPIKGIVLDVDGEEVKWSDQAIDLVPGDSQTIRAVGLKGRDVKLRFLGDGTA</sequence>
<dbReference type="PROSITE" id="PS50969">
    <property type="entry name" value="FCP1"/>
    <property type="match status" value="1"/>
</dbReference>
<dbReference type="Pfam" id="PF07690">
    <property type="entry name" value="MFS_1"/>
    <property type="match status" value="2"/>
</dbReference>
<dbReference type="CDD" id="cd07521">
    <property type="entry name" value="HAD_FCP1-like"/>
    <property type="match status" value="1"/>
</dbReference>
<dbReference type="InterPro" id="IPR041447">
    <property type="entry name" value="Mannosidase_ig"/>
</dbReference>
<evidence type="ECO:0000313" key="13">
    <source>
        <dbReference type="EMBL" id="PPQ94959.1"/>
    </source>
</evidence>
<dbReference type="Gene3D" id="3.40.50.1000">
    <property type="entry name" value="HAD superfamily/HAD-like"/>
    <property type="match status" value="1"/>
</dbReference>
<dbReference type="FunFam" id="3.20.20.80:FF:000050">
    <property type="entry name" value="Beta-mannosidase B"/>
    <property type="match status" value="1"/>
</dbReference>
<feature type="transmembrane region" description="Helical" evidence="11">
    <location>
        <begin position="799"/>
        <end position="821"/>
    </location>
</feature>
<feature type="transmembrane region" description="Helical" evidence="11">
    <location>
        <begin position="176"/>
        <end position="196"/>
    </location>
</feature>
<dbReference type="InterPro" id="IPR036412">
    <property type="entry name" value="HAD-like_sf"/>
</dbReference>
<dbReference type="Gene3D" id="1.20.1250.20">
    <property type="entry name" value="MFS general substrate transporter like domains"/>
    <property type="match status" value="2"/>
</dbReference>
<organism evidence="13 14">
    <name type="scientific">Psilocybe cyanescens</name>
    <dbReference type="NCBI Taxonomy" id="93625"/>
    <lineage>
        <taxon>Eukaryota</taxon>
        <taxon>Fungi</taxon>
        <taxon>Dikarya</taxon>
        <taxon>Basidiomycota</taxon>
        <taxon>Agaricomycotina</taxon>
        <taxon>Agaricomycetes</taxon>
        <taxon>Agaricomycetidae</taxon>
        <taxon>Agaricales</taxon>
        <taxon>Agaricineae</taxon>
        <taxon>Strophariaceae</taxon>
        <taxon>Psilocybe</taxon>
    </lineage>
</organism>
<dbReference type="GO" id="GO:0022857">
    <property type="term" value="F:transmembrane transporter activity"/>
    <property type="evidence" value="ECO:0007669"/>
    <property type="project" value="InterPro"/>
</dbReference>
<dbReference type="InterPro" id="IPR054593">
    <property type="entry name" value="Beta-mannosidase-like_N2"/>
</dbReference>
<dbReference type="Pfam" id="PF17786">
    <property type="entry name" value="Mannosidase_ig"/>
    <property type="match status" value="1"/>
</dbReference>
<dbReference type="GO" id="GO:0004567">
    <property type="term" value="F:beta-mannosidase activity"/>
    <property type="evidence" value="ECO:0007669"/>
    <property type="project" value="UniProtKB-EC"/>
</dbReference>
<dbReference type="InterPro" id="IPR036259">
    <property type="entry name" value="MFS_trans_sf"/>
</dbReference>
<keyword evidence="14" id="KW-1185">Reference proteome</keyword>
<dbReference type="InterPro" id="IPR006102">
    <property type="entry name" value="Ig-like_GH2"/>
</dbReference>
<dbReference type="SUPFAM" id="SSF49303">
    <property type="entry name" value="beta-Galactosidase/glucuronidase domain"/>
    <property type="match status" value="2"/>
</dbReference>
<dbReference type="FunFam" id="3.40.50.1000:FF:000270">
    <property type="entry name" value="Nuclear envelope-endoplasmic reticulum network protein"/>
    <property type="match status" value="1"/>
</dbReference>
<protein>
    <recommendedName>
        <fullName evidence="8">Beta-mannosidase B</fullName>
        <ecNumber evidence="4">3.2.1.25</ecNumber>
    </recommendedName>
    <alternativeName>
        <fullName evidence="9">Mannanase B</fullName>
    </alternativeName>
</protein>
<dbReference type="InterPro" id="IPR017853">
    <property type="entry name" value="GH"/>
</dbReference>
<evidence type="ECO:0000256" key="7">
    <source>
        <dbReference type="ARBA" id="ARBA00038429"/>
    </source>
</evidence>
<feature type="transmembrane region" description="Helical" evidence="11">
    <location>
        <begin position="946"/>
        <end position="967"/>
    </location>
</feature>
<dbReference type="STRING" id="93625.A0A409XW33"/>
<feature type="transmembrane region" description="Helical" evidence="11">
    <location>
        <begin position="12"/>
        <end position="35"/>
    </location>
</feature>
<reference evidence="13 14" key="1">
    <citation type="journal article" date="2018" name="Evol. Lett.">
        <title>Horizontal gene cluster transfer increased hallucinogenic mushroom diversity.</title>
        <authorList>
            <person name="Reynolds H.T."/>
            <person name="Vijayakumar V."/>
            <person name="Gluck-Thaler E."/>
            <person name="Korotkin H.B."/>
            <person name="Matheny P.B."/>
            <person name="Slot J.C."/>
        </authorList>
    </citation>
    <scope>NUCLEOTIDE SEQUENCE [LARGE SCALE GENOMIC DNA]</scope>
    <source>
        <strain evidence="13 14">2631</strain>
    </source>
</reference>
<evidence type="ECO:0000256" key="9">
    <source>
        <dbReference type="ARBA" id="ARBA00041614"/>
    </source>
</evidence>
<dbReference type="Gene3D" id="3.20.20.80">
    <property type="entry name" value="Glycosidases"/>
    <property type="match status" value="1"/>
</dbReference>
<dbReference type="InterPro" id="IPR004274">
    <property type="entry name" value="FCP1_dom"/>
</dbReference>
<dbReference type="Pfam" id="PF00703">
    <property type="entry name" value="Glyco_hydro_2"/>
    <property type="match status" value="1"/>
</dbReference>
<dbReference type="PANTHER" id="PTHR43730">
    <property type="entry name" value="BETA-MANNOSIDASE"/>
    <property type="match status" value="1"/>
</dbReference>
<dbReference type="InterPro" id="IPR013783">
    <property type="entry name" value="Ig-like_fold"/>
</dbReference>
<dbReference type="InterPro" id="IPR011948">
    <property type="entry name" value="Dullard_phosphatase"/>
</dbReference>
<dbReference type="PANTHER" id="PTHR43730:SF1">
    <property type="entry name" value="BETA-MANNOSIDASE"/>
    <property type="match status" value="1"/>
</dbReference>
<comment type="similarity">
    <text evidence="7">Belongs to the glycosyl hydrolase 2 family. Beta-mannosidase B subfamily.</text>
</comment>
<gene>
    <name evidence="13" type="ORF">CVT25_003931</name>
</gene>
<dbReference type="InterPro" id="IPR008979">
    <property type="entry name" value="Galactose-bd-like_sf"/>
</dbReference>
<evidence type="ECO:0000256" key="1">
    <source>
        <dbReference type="ARBA" id="ARBA00000829"/>
    </source>
</evidence>
<dbReference type="OrthoDB" id="2866996at2759"/>
<dbReference type="InParanoid" id="A0A409XW33"/>
<dbReference type="EMBL" id="NHYD01000182">
    <property type="protein sequence ID" value="PPQ94959.1"/>
    <property type="molecule type" value="Genomic_DNA"/>
</dbReference>
<dbReference type="Pfam" id="PF03031">
    <property type="entry name" value="NIF"/>
    <property type="match status" value="1"/>
</dbReference>
<dbReference type="SMART" id="SM00577">
    <property type="entry name" value="CPDc"/>
    <property type="match status" value="1"/>
</dbReference>
<dbReference type="Gene3D" id="2.60.120.260">
    <property type="entry name" value="Galactose-binding domain-like"/>
    <property type="match status" value="1"/>
</dbReference>
<dbReference type="EC" id="3.2.1.25" evidence="4"/>
<name>A0A409XW33_PSICY</name>
<dbReference type="SUPFAM" id="SSF51445">
    <property type="entry name" value="(Trans)glycosidases"/>
    <property type="match status" value="1"/>
</dbReference>